<evidence type="ECO:0000313" key="3">
    <source>
        <dbReference type="Proteomes" id="UP000199205"/>
    </source>
</evidence>
<dbReference type="Proteomes" id="UP000199205">
    <property type="component" value="Unassembled WGS sequence"/>
</dbReference>
<keyword evidence="1" id="KW-1133">Transmembrane helix</keyword>
<name>A0A1C3ULF0_9HYPH</name>
<reference evidence="2 3" key="1">
    <citation type="submission" date="2016-08" db="EMBL/GenBank/DDBJ databases">
        <authorList>
            <person name="Seilhamer J.J."/>
        </authorList>
    </citation>
    <scope>NUCLEOTIDE SEQUENCE [LARGE SCALE GENOMIC DNA]</scope>
    <source>
        <strain evidence="2 3">P1-7</strain>
    </source>
</reference>
<dbReference type="RefSeq" id="WP_092573236.1">
    <property type="nucleotide sequence ID" value="NZ_FMAF01000002.1"/>
</dbReference>
<feature type="transmembrane region" description="Helical" evidence="1">
    <location>
        <begin position="7"/>
        <end position="26"/>
    </location>
</feature>
<keyword evidence="1" id="KW-0472">Membrane</keyword>
<dbReference type="OrthoDB" id="8403955at2"/>
<dbReference type="EMBL" id="FMAF01000002">
    <property type="protein sequence ID" value="SCB16187.1"/>
    <property type="molecule type" value="Genomic_DNA"/>
</dbReference>
<sequence length="108" mass="11667">MVGLFKAVGGLVVAFAIVLAVSMLFIGGIGGFVAGLAAALFYAFCGAVIFTFGLMLEHLEAIRRDSATQSEMLTELLRRTPKTEPSHREATANNLDQLAQSNFRFKEI</sequence>
<keyword evidence="1" id="KW-0812">Transmembrane</keyword>
<accession>A0A1C3ULF0</accession>
<evidence type="ECO:0000313" key="2">
    <source>
        <dbReference type="EMBL" id="SCB16187.1"/>
    </source>
</evidence>
<feature type="transmembrane region" description="Helical" evidence="1">
    <location>
        <begin position="32"/>
        <end position="56"/>
    </location>
</feature>
<proteinExistence type="predicted"/>
<dbReference type="AlphaFoldDB" id="A0A1C3ULF0"/>
<protein>
    <submittedName>
        <fullName evidence="2">Uncharacterized protein</fullName>
    </submittedName>
</protein>
<gene>
    <name evidence="2" type="ORF">GA0061101_102579</name>
</gene>
<organism evidence="2 3">
    <name type="scientific">Rhizobium lusitanum</name>
    <dbReference type="NCBI Taxonomy" id="293958"/>
    <lineage>
        <taxon>Bacteria</taxon>
        <taxon>Pseudomonadati</taxon>
        <taxon>Pseudomonadota</taxon>
        <taxon>Alphaproteobacteria</taxon>
        <taxon>Hyphomicrobiales</taxon>
        <taxon>Rhizobiaceae</taxon>
        <taxon>Rhizobium/Agrobacterium group</taxon>
        <taxon>Rhizobium</taxon>
    </lineage>
</organism>
<evidence type="ECO:0000256" key="1">
    <source>
        <dbReference type="SAM" id="Phobius"/>
    </source>
</evidence>